<dbReference type="CDD" id="cd03255">
    <property type="entry name" value="ABC_MJ0796_LolCDE_FtsE"/>
    <property type="match status" value="1"/>
</dbReference>
<keyword evidence="3 5" id="KW-0067">ATP-binding</keyword>
<dbReference type="Gene3D" id="3.40.50.300">
    <property type="entry name" value="P-loop containing nucleotide triphosphate hydrolases"/>
    <property type="match status" value="1"/>
</dbReference>
<dbReference type="Pfam" id="PF00005">
    <property type="entry name" value="ABC_tran"/>
    <property type="match status" value="1"/>
</dbReference>
<evidence type="ECO:0000256" key="3">
    <source>
        <dbReference type="ARBA" id="ARBA00022840"/>
    </source>
</evidence>
<organism evidence="5 6">
    <name type="scientific">Lactobacillus delbrueckii</name>
    <dbReference type="NCBI Taxonomy" id="1584"/>
    <lineage>
        <taxon>Bacteria</taxon>
        <taxon>Bacillati</taxon>
        <taxon>Bacillota</taxon>
        <taxon>Bacilli</taxon>
        <taxon>Lactobacillales</taxon>
        <taxon>Lactobacillaceae</taxon>
        <taxon>Lactobacillus</taxon>
    </lineage>
</organism>
<dbReference type="GO" id="GO:0016887">
    <property type="term" value="F:ATP hydrolysis activity"/>
    <property type="evidence" value="ECO:0007669"/>
    <property type="project" value="InterPro"/>
</dbReference>
<proteinExistence type="predicted"/>
<dbReference type="InterPro" id="IPR027417">
    <property type="entry name" value="P-loop_NTPase"/>
</dbReference>
<dbReference type="GO" id="GO:0005886">
    <property type="term" value="C:plasma membrane"/>
    <property type="evidence" value="ECO:0007669"/>
    <property type="project" value="TreeGrafter"/>
</dbReference>
<dbReference type="Proteomes" id="UP000292818">
    <property type="component" value="Unassembled WGS sequence"/>
</dbReference>
<dbReference type="InterPro" id="IPR003593">
    <property type="entry name" value="AAA+_ATPase"/>
</dbReference>
<reference evidence="5 6" key="1">
    <citation type="submission" date="2019-01" db="EMBL/GenBank/DDBJ databases">
        <title>Colonization of the human gut by bovine bacteria present in Parmesan cheese.</title>
        <authorList>
            <person name="Lugli G.A."/>
            <person name="Milani C."/>
        </authorList>
    </citation>
    <scope>NUCLEOTIDE SEQUENCE [LARGE SCALE GENOMIC DNA]</scope>
    <source>
        <strain evidence="5 6">LDELB18P1</strain>
    </source>
</reference>
<gene>
    <name evidence="5" type="ORF">LDELB18P1_1547</name>
</gene>
<evidence type="ECO:0000256" key="2">
    <source>
        <dbReference type="ARBA" id="ARBA00022741"/>
    </source>
</evidence>
<protein>
    <submittedName>
        <fullName evidence="5">ABC transporter ATP-binding protein</fullName>
    </submittedName>
</protein>
<keyword evidence="2" id="KW-0547">Nucleotide-binding</keyword>
<dbReference type="PROSITE" id="PS50893">
    <property type="entry name" value="ABC_TRANSPORTER_2"/>
    <property type="match status" value="1"/>
</dbReference>
<name>A0A4Q7DT07_9LACO</name>
<dbReference type="PANTHER" id="PTHR24220">
    <property type="entry name" value="IMPORT ATP-BINDING PROTEIN"/>
    <property type="match status" value="1"/>
</dbReference>
<sequence>MYSVRITELEKELKNGRKIFSGLNLELEESSLTALVGASGEGKTTLLNVIGLLDTDYSGQVELFGQKVNELNQTEMARLRNQQIGFILQEPLLIKNMSVRDNILLPTVYLDKSLRKSKDYYLARAEQFADQLGVSQVFDQKPATLSGGQKQRVTAIRALINDPQLILADEPTGSLDEENAKIIMDLLKKLSREGKTVFTVTHDSHIASQHDRVLQLKNGNITVKEN</sequence>
<dbReference type="InterPro" id="IPR003439">
    <property type="entry name" value="ABC_transporter-like_ATP-bd"/>
</dbReference>
<dbReference type="InterPro" id="IPR017911">
    <property type="entry name" value="MacB-like_ATP-bd"/>
</dbReference>
<dbReference type="AlphaFoldDB" id="A0A4Q7DT07"/>
<accession>A0A4Q7DT07</accession>
<dbReference type="GO" id="GO:0005524">
    <property type="term" value="F:ATP binding"/>
    <property type="evidence" value="ECO:0007669"/>
    <property type="project" value="UniProtKB-KW"/>
</dbReference>
<dbReference type="GO" id="GO:0022857">
    <property type="term" value="F:transmembrane transporter activity"/>
    <property type="evidence" value="ECO:0007669"/>
    <property type="project" value="TreeGrafter"/>
</dbReference>
<dbReference type="RefSeq" id="WP_003615989.1">
    <property type="nucleotide sequence ID" value="NZ_CABKPX010000001.1"/>
</dbReference>
<evidence type="ECO:0000256" key="1">
    <source>
        <dbReference type="ARBA" id="ARBA00022448"/>
    </source>
</evidence>
<evidence type="ECO:0000313" key="5">
    <source>
        <dbReference type="EMBL" id="RZM15809.1"/>
    </source>
</evidence>
<dbReference type="SUPFAM" id="SSF52540">
    <property type="entry name" value="P-loop containing nucleoside triphosphate hydrolases"/>
    <property type="match status" value="1"/>
</dbReference>
<dbReference type="EMBL" id="SETJ01000071">
    <property type="protein sequence ID" value="RZM15809.1"/>
    <property type="molecule type" value="Genomic_DNA"/>
</dbReference>
<feature type="domain" description="ABC transporter" evidence="4">
    <location>
        <begin position="4"/>
        <end position="226"/>
    </location>
</feature>
<comment type="caution">
    <text evidence="5">The sequence shown here is derived from an EMBL/GenBank/DDBJ whole genome shotgun (WGS) entry which is preliminary data.</text>
</comment>
<evidence type="ECO:0000259" key="4">
    <source>
        <dbReference type="PROSITE" id="PS50893"/>
    </source>
</evidence>
<keyword evidence="1" id="KW-0813">Transport</keyword>
<evidence type="ECO:0000313" key="6">
    <source>
        <dbReference type="Proteomes" id="UP000292818"/>
    </source>
</evidence>
<dbReference type="SMART" id="SM00382">
    <property type="entry name" value="AAA"/>
    <property type="match status" value="1"/>
</dbReference>
<dbReference type="PANTHER" id="PTHR24220:SF86">
    <property type="entry name" value="ABC TRANSPORTER ABCH.1"/>
    <property type="match status" value="1"/>
</dbReference>
<dbReference type="InterPro" id="IPR015854">
    <property type="entry name" value="ABC_transpr_LolD-like"/>
</dbReference>